<keyword evidence="3" id="KW-1185">Reference proteome</keyword>
<dbReference type="Proteomes" id="UP001165082">
    <property type="component" value="Unassembled WGS sequence"/>
</dbReference>
<dbReference type="OrthoDB" id="10426975at2759"/>
<dbReference type="CDD" id="cd15489">
    <property type="entry name" value="PHD_SF"/>
    <property type="match status" value="1"/>
</dbReference>
<name>A0A9W7L518_9STRA</name>
<accession>A0A9W7L518</accession>
<comment type="caution">
    <text evidence="2">The sequence shown here is derived from an EMBL/GenBank/DDBJ whole genome shotgun (WGS) entry which is preliminary data.</text>
</comment>
<feature type="compositionally biased region" description="Basic residues" evidence="1">
    <location>
        <begin position="708"/>
        <end position="719"/>
    </location>
</feature>
<feature type="region of interest" description="Disordered" evidence="1">
    <location>
        <begin position="755"/>
        <end position="785"/>
    </location>
</feature>
<reference evidence="2" key="1">
    <citation type="submission" date="2022-07" db="EMBL/GenBank/DDBJ databases">
        <title>Genome analysis of Parmales, a sister group of diatoms, reveals the evolutionary specialization of diatoms from phago-mixotrophs to photoautotrophs.</title>
        <authorList>
            <person name="Ban H."/>
            <person name="Sato S."/>
            <person name="Yoshikawa S."/>
            <person name="Kazumasa Y."/>
            <person name="Nakamura Y."/>
            <person name="Ichinomiya M."/>
            <person name="Saitoh K."/>
            <person name="Sato N."/>
            <person name="Blanc-Mathieu R."/>
            <person name="Endo H."/>
            <person name="Kuwata A."/>
            <person name="Ogata H."/>
        </authorList>
    </citation>
    <scope>NUCLEOTIDE SEQUENCE</scope>
</reference>
<feature type="compositionally biased region" description="Acidic residues" evidence="1">
    <location>
        <begin position="676"/>
        <end position="701"/>
    </location>
</feature>
<protein>
    <submittedName>
        <fullName evidence="2">Uncharacterized protein</fullName>
    </submittedName>
</protein>
<dbReference type="EMBL" id="BRXZ01007715">
    <property type="protein sequence ID" value="GMI32780.1"/>
    <property type="molecule type" value="Genomic_DNA"/>
</dbReference>
<gene>
    <name evidence="2" type="ORF">TrRE_jg9224</name>
</gene>
<organism evidence="2 3">
    <name type="scientific">Triparma retinervis</name>
    <dbReference type="NCBI Taxonomy" id="2557542"/>
    <lineage>
        <taxon>Eukaryota</taxon>
        <taxon>Sar</taxon>
        <taxon>Stramenopiles</taxon>
        <taxon>Ochrophyta</taxon>
        <taxon>Bolidophyceae</taxon>
        <taxon>Parmales</taxon>
        <taxon>Triparmaceae</taxon>
        <taxon>Triparma</taxon>
    </lineage>
</organism>
<evidence type="ECO:0000313" key="2">
    <source>
        <dbReference type="EMBL" id="GMI32780.1"/>
    </source>
</evidence>
<evidence type="ECO:0000313" key="3">
    <source>
        <dbReference type="Proteomes" id="UP001165082"/>
    </source>
</evidence>
<dbReference type="SUPFAM" id="SSF57903">
    <property type="entry name" value="FYVE/PHD zinc finger"/>
    <property type="match status" value="1"/>
</dbReference>
<feature type="region of interest" description="Disordered" evidence="1">
    <location>
        <begin position="647"/>
        <end position="741"/>
    </location>
</feature>
<sequence>MSTRAAGRAGPALLNARDVVDGRPVAVTWQKTLEQTQSAQERATLMAFSKRNEKLYKATTDAFGIDPRYGCKNVAFDKGAVERLVKSMTEGFELARQRGKKKGEFAVRSWYDPEHLLYYDGYSTYGKVEAKLDPMEQRKATTMLKVGDLKHFCKSIDGFKELYGKAKEVAGDLVLLDMHFLQQSSAQAIFSWHHDCEQYSHMVLSIVLSLTDTASSMQVAGYDEIMYQGSGSASCFLSNATHRSGFAERGTKKIAFFFGLESRMDTYETYPKVIRAPLPTLPIFYDKKSDCQKVGCFCLHNHVIIEKDDFLTGEGCYMVADEISQEGNLRPGKIKAQHANGKVLFEYSNDRGVGTGAEATLELDQLLFDHENYKDHYRRCGKNRVFIGKVLECQGCGRQCHKACLGLDEDEIPPSVTCPICLKKTVILDPNTGNVSVDGVDLSALRSITMMTYKKCAPYLQLDGLELISGMPMLSTQPVTKGSREPRMAYPKKAYEGAPLQVILNLQTTSLRTQTGMRDGVTFFETIHEQTEKMLSFVQRRDPWDYALPPECLVYQGNGYIHVYLKGVVWSSTSAAKDFVSYDGDDAFQYTVPGAIFSDPNGNEVKQLLERFMLQKPCGRLQELDVLLGRLVNLNVAARVSPYVKVEVETPSSSPSPPPSSKEKKKKKKKKKRGDDENEEWDDENEEWDDENEEWDDENEELSERGGRGKRKMKKKKKKRGDDENEDLSGHYYIQSPSGKQFRSMVRAELHFREEQERAAREEQERAAREEQERAAREEQERAARKDAFCMQSKLDDARCIRIPGSSIKFDDTWICFRTQGGKYYIQSPSGKQFKSKARAELHFREEQERAAGGGQTKRS</sequence>
<dbReference type="AlphaFoldDB" id="A0A9W7L518"/>
<evidence type="ECO:0000256" key="1">
    <source>
        <dbReference type="SAM" id="MobiDB-lite"/>
    </source>
</evidence>
<feature type="compositionally biased region" description="Basic and acidic residues" evidence="1">
    <location>
        <begin position="838"/>
        <end position="850"/>
    </location>
</feature>
<dbReference type="InterPro" id="IPR011011">
    <property type="entry name" value="Znf_FYVE_PHD"/>
</dbReference>
<feature type="region of interest" description="Disordered" evidence="1">
    <location>
        <begin position="837"/>
        <end position="860"/>
    </location>
</feature>
<proteinExistence type="predicted"/>
<feature type="compositionally biased region" description="Basic residues" evidence="1">
    <location>
        <begin position="663"/>
        <end position="672"/>
    </location>
</feature>